<evidence type="ECO:0000256" key="7">
    <source>
        <dbReference type="SAM" id="Phobius"/>
    </source>
</evidence>
<evidence type="ECO:0000259" key="9">
    <source>
        <dbReference type="Pfam" id="PF12704"/>
    </source>
</evidence>
<dbReference type="Pfam" id="PF12704">
    <property type="entry name" value="MacB_PCD"/>
    <property type="match status" value="1"/>
</dbReference>
<evidence type="ECO:0000256" key="2">
    <source>
        <dbReference type="ARBA" id="ARBA00022475"/>
    </source>
</evidence>
<dbReference type="RefSeq" id="WP_200789937.1">
    <property type="nucleotide sequence ID" value="NZ_JAEDAO010000001.1"/>
</dbReference>
<protein>
    <submittedName>
        <fullName evidence="10">ABC transporter permease</fullName>
    </submittedName>
</protein>
<dbReference type="EMBL" id="JAEDAO010000001">
    <property type="protein sequence ID" value="MBK0394855.1"/>
    <property type="molecule type" value="Genomic_DNA"/>
</dbReference>
<comment type="subcellular location">
    <subcellularLocation>
        <location evidence="1">Cell membrane</location>
        <topology evidence="1">Multi-pass membrane protein</topology>
    </subcellularLocation>
</comment>
<evidence type="ECO:0000313" key="10">
    <source>
        <dbReference type="EMBL" id="MBK0394855.1"/>
    </source>
</evidence>
<feature type="transmembrane region" description="Helical" evidence="7">
    <location>
        <begin position="373"/>
        <end position="392"/>
    </location>
</feature>
<evidence type="ECO:0000256" key="6">
    <source>
        <dbReference type="ARBA" id="ARBA00038076"/>
    </source>
</evidence>
<keyword evidence="3 7" id="KW-0812">Transmembrane</keyword>
<feature type="domain" description="MacB-like periplasmic core" evidence="9">
    <location>
        <begin position="75"/>
        <end position="245"/>
    </location>
</feature>
<evidence type="ECO:0000259" key="8">
    <source>
        <dbReference type="Pfam" id="PF02687"/>
    </source>
</evidence>
<organism evidence="10 11">
    <name type="scientific">Ramlibacter algicola</name>
    <dbReference type="NCBI Taxonomy" id="2795217"/>
    <lineage>
        <taxon>Bacteria</taxon>
        <taxon>Pseudomonadati</taxon>
        <taxon>Pseudomonadota</taxon>
        <taxon>Betaproteobacteria</taxon>
        <taxon>Burkholderiales</taxon>
        <taxon>Comamonadaceae</taxon>
        <taxon>Ramlibacter</taxon>
    </lineage>
</organism>
<feature type="domain" description="ABC3 transporter permease C-terminal" evidence="8">
    <location>
        <begin position="291"/>
        <end position="403"/>
    </location>
</feature>
<name>A0A934UT22_9BURK</name>
<evidence type="ECO:0000256" key="3">
    <source>
        <dbReference type="ARBA" id="ARBA00022692"/>
    </source>
</evidence>
<comment type="caution">
    <text evidence="10">The sequence shown here is derived from an EMBL/GenBank/DDBJ whole genome shotgun (WGS) entry which is preliminary data.</text>
</comment>
<accession>A0A934UT22</accession>
<dbReference type="InterPro" id="IPR025857">
    <property type="entry name" value="MacB_PCD"/>
</dbReference>
<dbReference type="AlphaFoldDB" id="A0A934UT22"/>
<evidence type="ECO:0000313" key="11">
    <source>
        <dbReference type="Proteomes" id="UP000617041"/>
    </source>
</evidence>
<comment type="similarity">
    <text evidence="6">Belongs to the ABC-4 integral membrane protein family.</text>
</comment>
<dbReference type="GO" id="GO:0005886">
    <property type="term" value="C:plasma membrane"/>
    <property type="evidence" value="ECO:0007669"/>
    <property type="project" value="UniProtKB-SubCell"/>
</dbReference>
<sequence>MEIRPILSSLLRTRTAPLLVAIQVALSLAVLANALFIVHLRLQAADRPSGIAEEENVGYFGRTFADQMKHPQVLAEWERELAVLRGVPGVKAVTWGSQMPMSTSGSSSSVRVNEKQEQEVAVPSVYFVGPQFVPVLGLQVVEGRNLTDADMVDLDPETQGYFDDFPKNVVITRGLGEKLFPGEQSFVGKQFLFGKAAYVRIVGVLDRLQTTQAQHGAEGEYSVLLPRRVGQARVRYILRTEPGQRDKVMLAAEQALRKAAGEPVRLQVRSVSDDRQRRYRNERAMASMLIAVSGLLLLVTASGIVGLASLRVTQRRKQIGVRRALGARRIDILRYFLVENLMITSTGIVAGLFLGLALNALLETRLGLPKLPVTYLAGGALSLWVLGLLAVWGPAARAAGTSPAIATRTA</sequence>
<keyword evidence="2" id="KW-1003">Cell membrane</keyword>
<evidence type="ECO:0000256" key="5">
    <source>
        <dbReference type="ARBA" id="ARBA00023136"/>
    </source>
</evidence>
<evidence type="ECO:0000256" key="4">
    <source>
        <dbReference type="ARBA" id="ARBA00022989"/>
    </source>
</evidence>
<dbReference type="Proteomes" id="UP000617041">
    <property type="component" value="Unassembled WGS sequence"/>
</dbReference>
<keyword evidence="5 7" id="KW-0472">Membrane</keyword>
<keyword evidence="4 7" id="KW-1133">Transmembrane helix</keyword>
<dbReference type="GO" id="GO:0022857">
    <property type="term" value="F:transmembrane transporter activity"/>
    <property type="evidence" value="ECO:0007669"/>
    <property type="project" value="TreeGrafter"/>
</dbReference>
<evidence type="ECO:0000256" key="1">
    <source>
        <dbReference type="ARBA" id="ARBA00004651"/>
    </source>
</evidence>
<feature type="transmembrane region" description="Helical" evidence="7">
    <location>
        <begin position="333"/>
        <end position="361"/>
    </location>
</feature>
<dbReference type="Pfam" id="PF02687">
    <property type="entry name" value="FtsX"/>
    <property type="match status" value="1"/>
</dbReference>
<dbReference type="InterPro" id="IPR050250">
    <property type="entry name" value="Macrolide_Exporter_MacB"/>
</dbReference>
<keyword evidence="11" id="KW-1185">Reference proteome</keyword>
<gene>
    <name evidence="10" type="ORF">I8E28_19780</name>
</gene>
<reference evidence="10" key="1">
    <citation type="submission" date="2020-12" db="EMBL/GenBank/DDBJ databases">
        <title>Ramlibacter sp. nov., isolated from a freshwater alga, Cryptomonas.</title>
        <authorList>
            <person name="Kim H.M."/>
            <person name="Jeon C.O."/>
        </authorList>
    </citation>
    <scope>NUCLEOTIDE SEQUENCE</scope>
    <source>
        <strain evidence="10">CrO1</strain>
    </source>
</reference>
<proteinExistence type="inferred from homology"/>
<dbReference type="InterPro" id="IPR003838">
    <property type="entry name" value="ABC3_permease_C"/>
</dbReference>
<dbReference type="PANTHER" id="PTHR30572">
    <property type="entry name" value="MEMBRANE COMPONENT OF TRANSPORTER-RELATED"/>
    <property type="match status" value="1"/>
</dbReference>
<feature type="transmembrane region" description="Helical" evidence="7">
    <location>
        <begin position="285"/>
        <end position="312"/>
    </location>
</feature>
<dbReference type="PANTHER" id="PTHR30572:SF4">
    <property type="entry name" value="ABC TRANSPORTER PERMEASE YTRF"/>
    <property type="match status" value="1"/>
</dbReference>